<evidence type="ECO:0000313" key="4">
    <source>
        <dbReference type="EMBL" id="PHN02647.1"/>
    </source>
</evidence>
<dbReference type="InterPro" id="IPR021255">
    <property type="entry name" value="DUF2807"/>
</dbReference>
<gene>
    <name evidence="4" type="ORF">CRP01_31120</name>
</gene>
<reference evidence="4 5" key="1">
    <citation type="submission" date="2017-10" db="EMBL/GenBank/DDBJ databases">
        <title>The draft genome sequence of Lewinella nigricans NBRC 102662.</title>
        <authorList>
            <person name="Wang K."/>
        </authorList>
    </citation>
    <scope>NUCLEOTIDE SEQUENCE [LARGE SCALE GENOMIC DNA]</scope>
    <source>
        <strain evidence="4 5">NBRC 102662</strain>
    </source>
</reference>
<evidence type="ECO:0000256" key="2">
    <source>
        <dbReference type="SAM" id="SignalP"/>
    </source>
</evidence>
<keyword evidence="5" id="KW-1185">Reference proteome</keyword>
<dbReference type="Pfam" id="PF10988">
    <property type="entry name" value="DUF2807"/>
    <property type="match status" value="1"/>
</dbReference>
<dbReference type="AlphaFoldDB" id="A0A2D0N2G9"/>
<dbReference type="OrthoDB" id="1442792at2"/>
<proteinExistence type="predicted"/>
<protein>
    <recommendedName>
        <fullName evidence="3">Putative auto-transporter adhesin head GIN domain-containing protein</fullName>
    </recommendedName>
</protein>
<comment type="caution">
    <text evidence="4">The sequence shown here is derived from an EMBL/GenBank/DDBJ whole genome shotgun (WGS) entry which is preliminary data.</text>
</comment>
<dbReference type="PANTHER" id="PTHR39200:SF1">
    <property type="entry name" value="AUTO-TRANSPORTER ADHESIN HEAD GIN DOMAIN-CONTAINING PROTEIN-RELATED"/>
    <property type="match status" value="1"/>
</dbReference>
<evidence type="ECO:0000259" key="3">
    <source>
        <dbReference type="Pfam" id="PF10988"/>
    </source>
</evidence>
<feature type="region of interest" description="Disordered" evidence="1">
    <location>
        <begin position="214"/>
        <end position="240"/>
    </location>
</feature>
<dbReference type="Proteomes" id="UP000223913">
    <property type="component" value="Unassembled WGS sequence"/>
</dbReference>
<sequence length="240" mass="25755">MKNLMLVLGLVALFTFEAQSQNWWNGGISGEGPVVKRTLDLSSFDKVVLTNNAKVYLRQGSRQSVEVEAQQNIIDNLVTEVSGDTWKIRFDKSVRRYEGMKVYITIPTLEGARVSGSGSIIGENTFTGLDELGVSISGSGNISLDVEANMIDSHISGSGDIRLAGTTDKHGISISGSGEVEAYDLISDSCKVRISGSGDCEVEVKEDLEVRISGSGDVNYKGRPRVSSRISGSGDIRGRS</sequence>
<dbReference type="PANTHER" id="PTHR39200">
    <property type="entry name" value="HYPOTHETICAL EXPORTED PROTEIN"/>
    <property type="match status" value="1"/>
</dbReference>
<organism evidence="4 5">
    <name type="scientific">Flavilitoribacter nigricans (strain ATCC 23147 / DSM 23189 / NBRC 102662 / NCIMB 1420 / SS-2)</name>
    <name type="common">Lewinella nigricans</name>
    <dbReference type="NCBI Taxonomy" id="1122177"/>
    <lineage>
        <taxon>Bacteria</taxon>
        <taxon>Pseudomonadati</taxon>
        <taxon>Bacteroidota</taxon>
        <taxon>Saprospiria</taxon>
        <taxon>Saprospirales</taxon>
        <taxon>Lewinellaceae</taxon>
        <taxon>Flavilitoribacter</taxon>
    </lineage>
</organism>
<feature type="chain" id="PRO_5012497242" description="Putative auto-transporter adhesin head GIN domain-containing protein" evidence="2">
    <location>
        <begin position="21"/>
        <end position="240"/>
    </location>
</feature>
<feature type="domain" description="Putative auto-transporter adhesin head GIN" evidence="3">
    <location>
        <begin position="44"/>
        <end position="224"/>
    </location>
</feature>
<accession>A0A2D0N2G9</accession>
<evidence type="ECO:0000256" key="1">
    <source>
        <dbReference type="SAM" id="MobiDB-lite"/>
    </source>
</evidence>
<name>A0A2D0N2G9_FLAN2</name>
<dbReference type="Gene3D" id="2.160.20.120">
    <property type="match status" value="1"/>
</dbReference>
<feature type="signal peptide" evidence="2">
    <location>
        <begin position="1"/>
        <end position="20"/>
    </location>
</feature>
<evidence type="ECO:0000313" key="5">
    <source>
        <dbReference type="Proteomes" id="UP000223913"/>
    </source>
</evidence>
<dbReference type="EMBL" id="PDUD01000038">
    <property type="protein sequence ID" value="PHN02647.1"/>
    <property type="molecule type" value="Genomic_DNA"/>
</dbReference>
<keyword evidence="2" id="KW-0732">Signal</keyword>
<dbReference type="RefSeq" id="WP_099153976.1">
    <property type="nucleotide sequence ID" value="NZ_PDUD01000038.1"/>
</dbReference>